<dbReference type="RefSeq" id="WP_189155021.1">
    <property type="nucleotide sequence ID" value="NZ_BMNC01000003.1"/>
</dbReference>
<feature type="transmembrane region" description="Helical" evidence="1">
    <location>
        <begin position="85"/>
        <end position="105"/>
    </location>
</feature>
<name>A0ABQ2HTF7_9PSEU</name>
<evidence type="ECO:0000313" key="3">
    <source>
        <dbReference type="Proteomes" id="UP000597656"/>
    </source>
</evidence>
<evidence type="ECO:0008006" key="4">
    <source>
        <dbReference type="Google" id="ProtNLM"/>
    </source>
</evidence>
<evidence type="ECO:0000256" key="1">
    <source>
        <dbReference type="SAM" id="Phobius"/>
    </source>
</evidence>
<gene>
    <name evidence="2" type="ORF">GCM10011609_27110</name>
</gene>
<keyword evidence="1" id="KW-0472">Membrane</keyword>
<feature type="transmembrane region" description="Helical" evidence="1">
    <location>
        <begin position="111"/>
        <end position="128"/>
    </location>
</feature>
<organism evidence="2 3">
    <name type="scientific">Lentzea pudingi</name>
    <dbReference type="NCBI Taxonomy" id="1789439"/>
    <lineage>
        <taxon>Bacteria</taxon>
        <taxon>Bacillati</taxon>
        <taxon>Actinomycetota</taxon>
        <taxon>Actinomycetes</taxon>
        <taxon>Pseudonocardiales</taxon>
        <taxon>Pseudonocardiaceae</taxon>
        <taxon>Lentzea</taxon>
    </lineage>
</organism>
<feature type="transmembrane region" description="Helical" evidence="1">
    <location>
        <begin position="46"/>
        <end position="65"/>
    </location>
</feature>
<feature type="transmembrane region" description="Helical" evidence="1">
    <location>
        <begin position="20"/>
        <end position="40"/>
    </location>
</feature>
<accession>A0ABQ2HTF7</accession>
<keyword evidence="3" id="KW-1185">Reference proteome</keyword>
<dbReference type="EMBL" id="BMNC01000003">
    <property type="protein sequence ID" value="GGM88893.1"/>
    <property type="molecule type" value="Genomic_DNA"/>
</dbReference>
<keyword evidence="1" id="KW-1133">Transmembrane helix</keyword>
<evidence type="ECO:0000313" key="2">
    <source>
        <dbReference type="EMBL" id="GGM88893.1"/>
    </source>
</evidence>
<proteinExistence type="predicted"/>
<sequence length="230" mass="24036">MSTATPAMQERERRLRSVRLVEVLAAAGAITVLVAGGYLVEEFATGPALATAGGLALLVTASLTARRIRRKVRYRVDRPNSTAWLAGKIAAVLVGGAVVVLVARALEVPSLPRGLLVFALVGSLLAVVNQHAARWTLLQVDATGVRLRRTHVPWLAVARLDLADAAPGLVEVGVRLAPGHVAGDEAVRGTVLTDLPVSTVVPGAAAGADRLRRAIAEFGDRPVEVAVRTP</sequence>
<protein>
    <recommendedName>
        <fullName evidence="4">PH domain-containing protein</fullName>
    </recommendedName>
</protein>
<comment type="caution">
    <text evidence="2">The sequence shown here is derived from an EMBL/GenBank/DDBJ whole genome shotgun (WGS) entry which is preliminary data.</text>
</comment>
<keyword evidence="1" id="KW-0812">Transmembrane</keyword>
<dbReference type="Proteomes" id="UP000597656">
    <property type="component" value="Unassembled WGS sequence"/>
</dbReference>
<reference evidence="3" key="1">
    <citation type="journal article" date="2019" name="Int. J. Syst. Evol. Microbiol.">
        <title>The Global Catalogue of Microorganisms (GCM) 10K type strain sequencing project: providing services to taxonomists for standard genome sequencing and annotation.</title>
        <authorList>
            <consortium name="The Broad Institute Genomics Platform"/>
            <consortium name="The Broad Institute Genome Sequencing Center for Infectious Disease"/>
            <person name="Wu L."/>
            <person name="Ma J."/>
        </authorList>
    </citation>
    <scope>NUCLEOTIDE SEQUENCE [LARGE SCALE GENOMIC DNA]</scope>
    <source>
        <strain evidence="3">CGMCC 4.7319</strain>
    </source>
</reference>